<dbReference type="Proteomes" id="UP000182660">
    <property type="component" value="Unassembled WGS sequence"/>
</dbReference>
<dbReference type="EMBL" id="FPLJ01000116">
    <property type="protein sequence ID" value="SGZ01934.1"/>
    <property type="molecule type" value="Genomic_DNA"/>
</dbReference>
<protein>
    <recommendedName>
        <fullName evidence="3">DUF2971 domain-containing protein</fullName>
    </recommendedName>
</protein>
<evidence type="ECO:0008006" key="3">
    <source>
        <dbReference type="Google" id="ProtNLM"/>
    </source>
</evidence>
<comment type="caution">
    <text evidence="1">The sequence shown here is derived from an EMBL/GenBank/DDBJ whole genome shotgun (WGS) entry which is preliminary data.</text>
</comment>
<keyword evidence="2" id="KW-1185">Reference proteome</keyword>
<name>A0ABY1HL73_9GAMM</name>
<evidence type="ECO:0000313" key="2">
    <source>
        <dbReference type="Proteomes" id="UP000182660"/>
    </source>
</evidence>
<sequence>MEYLYKFSEVNDDKLESLSLNQLWFSKLNDLNDPFEGEYIISSEVSDSSDIVSAIKGFINSQGSNVSWELRETYKQLDAHSGEKLPEKDLNEIVKFLDDCLEEHMQAAKQLCACSFIQKSNDKDPLINNLMWSHYSDGLRGYCLKFDNDIIFKTLGTESNPILTRITVDYVDAVKAVNSIKYFSENFHELFPGIFLPAKIKMYNLFSTKSKDWKYENECRLFAGKSGQMPYSGEALIEVIIGDKMKTKHLENLKINALKANPKVVFRTARVKTGTYDIELVDVDS</sequence>
<organism evidence="1 2">
    <name type="scientific">Moritella viscosa</name>
    <dbReference type="NCBI Taxonomy" id="80854"/>
    <lineage>
        <taxon>Bacteria</taxon>
        <taxon>Pseudomonadati</taxon>
        <taxon>Pseudomonadota</taxon>
        <taxon>Gammaproteobacteria</taxon>
        <taxon>Alteromonadales</taxon>
        <taxon>Moritellaceae</taxon>
        <taxon>Moritella</taxon>
    </lineage>
</organism>
<gene>
    <name evidence="1" type="ORF">MT2528_4318</name>
</gene>
<dbReference type="InterPro" id="IPR021352">
    <property type="entry name" value="DUF2971"/>
</dbReference>
<proteinExistence type="predicted"/>
<accession>A0ABY1HL73</accession>
<dbReference type="Pfam" id="PF11185">
    <property type="entry name" value="DUF2971"/>
    <property type="match status" value="1"/>
</dbReference>
<reference evidence="1 2" key="1">
    <citation type="submission" date="2016-11" db="EMBL/GenBank/DDBJ databases">
        <authorList>
            <person name="Klemetsen T."/>
        </authorList>
    </citation>
    <scope>NUCLEOTIDE SEQUENCE [LARGE SCALE GENOMIC DNA]</scope>
    <source>
        <strain evidence="1">MT 2528</strain>
    </source>
</reference>
<evidence type="ECO:0000313" key="1">
    <source>
        <dbReference type="EMBL" id="SGZ01934.1"/>
    </source>
</evidence>